<protein>
    <submittedName>
        <fullName evidence="1">Uncharacterized protein</fullName>
    </submittedName>
</protein>
<sequence length="59" mass="6892">MVSKSKPKVTLSVEPSGNVSIHKWWDNAGRFMTFTREEAIEVSRLLNEEFKLDEQHDQD</sequence>
<reference evidence="1 2" key="1">
    <citation type="submission" date="2024-01" db="EMBL/GenBank/DDBJ databases">
        <authorList>
            <person name="Wang Y."/>
            <person name="Lin M."/>
        </authorList>
    </citation>
    <scope>NUCLEOTIDE SEQUENCE [LARGE SCALE GENOMIC DNA]</scope>
</reference>
<organism evidence="1 2">
    <name type="scientific">Aeromonas phage phiA014S</name>
    <dbReference type="NCBI Taxonomy" id="3119845"/>
    <lineage>
        <taxon>Viruses</taxon>
        <taxon>Duplodnaviria</taxon>
        <taxon>Heunggongvirae</taxon>
        <taxon>Uroviricota</taxon>
        <taxon>Caudoviricetes</taxon>
        <taxon>Autographivirales</taxon>
        <taxon>Autotranscriptaviridae</taxon>
        <taxon>Studiervirinae</taxon>
        <taxon>Coryciavirus</taxon>
        <taxon>Coryciavirus A014S</taxon>
    </lineage>
</organism>
<proteinExistence type="predicted"/>
<accession>A0ABZ2CP45</accession>
<name>A0ABZ2CP45_9CAUD</name>
<evidence type="ECO:0000313" key="2">
    <source>
        <dbReference type="Proteomes" id="UP001333037"/>
    </source>
</evidence>
<dbReference type="Proteomes" id="UP001333037">
    <property type="component" value="Segment"/>
</dbReference>
<dbReference type="EMBL" id="PP226939">
    <property type="protein sequence ID" value="WVX92101.1"/>
    <property type="molecule type" value="Genomic_DNA"/>
</dbReference>
<evidence type="ECO:0000313" key="1">
    <source>
        <dbReference type="EMBL" id="WVX92101.1"/>
    </source>
</evidence>
<keyword evidence="2" id="KW-1185">Reference proteome</keyword>